<feature type="domain" description="Transposable element P transposase-like RNase H" evidence="1">
    <location>
        <begin position="100"/>
        <end position="237"/>
    </location>
</feature>
<dbReference type="Proteomes" id="UP000478052">
    <property type="component" value="Unassembled WGS sequence"/>
</dbReference>
<dbReference type="InterPro" id="IPR048365">
    <property type="entry name" value="TNP-like_RNaseH_N"/>
</dbReference>
<evidence type="ECO:0000313" key="2">
    <source>
        <dbReference type="EMBL" id="KAF0688591.1"/>
    </source>
</evidence>
<evidence type="ECO:0000259" key="1">
    <source>
        <dbReference type="Pfam" id="PF21787"/>
    </source>
</evidence>
<accession>A0A6G0VJH9</accession>
<comment type="caution">
    <text evidence="2">The sequence shown here is derived from an EMBL/GenBank/DDBJ whole genome shotgun (WGS) entry which is preliminary data.</text>
</comment>
<dbReference type="EMBL" id="VUJU01016592">
    <property type="protein sequence ID" value="KAF0688591.1"/>
    <property type="molecule type" value="Genomic_DNA"/>
</dbReference>
<dbReference type="AlphaFoldDB" id="A0A6G0VJH9"/>
<name>A0A6G0VJH9_APHCR</name>
<keyword evidence="3" id="KW-1185">Reference proteome</keyword>
<protein>
    <recommendedName>
        <fullName evidence="1">Transposable element P transposase-like RNase H domain-containing protein</fullName>
    </recommendedName>
</protein>
<evidence type="ECO:0000313" key="3">
    <source>
        <dbReference type="Proteomes" id="UP000478052"/>
    </source>
</evidence>
<proteinExistence type="predicted"/>
<reference evidence="2 3" key="1">
    <citation type="submission" date="2019-08" db="EMBL/GenBank/DDBJ databases">
        <title>Whole genome of Aphis craccivora.</title>
        <authorList>
            <person name="Voronova N.V."/>
            <person name="Shulinski R.S."/>
            <person name="Bandarenka Y.V."/>
            <person name="Zhorov D.G."/>
            <person name="Warner D."/>
        </authorList>
    </citation>
    <scope>NUCLEOTIDE SEQUENCE [LARGE SCALE GENOMIC DNA]</scope>
    <source>
        <strain evidence="2">180601</strain>
        <tissue evidence="2">Whole Body</tissue>
    </source>
</reference>
<dbReference type="Pfam" id="PF21787">
    <property type="entry name" value="TNP-like_RNaseH_N"/>
    <property type="match status" value="1"/>
</dbReference>
<gene>
    <name evidence="2" type="ORF">FWK35_00036361</name>
</gene>
<dbReference type="OrthoDB" id="6593860at2759"/>
<sequence>LCKKLGDLQEQMGNIETKTFESILQNSNFNDSTKTIINEIYKSSNISNSKNRRYSENWILLCILFRIRSPSAYEFLRTQQILPLPCFRTVRRYFSQVKSECGFDEKFFQLLKKKISILTNEQKHGMLLFDEIMLRESIHVNSSTLTYSGLENLGKDYPQDQNTSLKANHGLVFMFQSLSANFCQPIGVFASKGTVSGIVLAQLVIKAVSLLEIIGAKVDGIVSDGAQTNRKMWTELGITGDKCQVQNYVIHPMDDTRKLYMFSDAPHLIKCIRNRLHDKKVLRVIYFEKTILF</sequence>
<organism evidence="2 3">
    <name type="scientific">Aphis craccivora</name>
    <name type="common">Cowpea aphid</name>
    <dbReference type="NCBI Taxonomy" id="307492"/>
    <lineage>
        <taxon>Eukaryota</taxon>
        <taxon>Metazoa</taxon>
        <taxon>Ecdysozoa</taxon>
        <taxon>Arthropoda</taxon>
        <taxon>Hexapoda</taxon>
        <taxon>Insecta</taxon>
        <taxon>Pterygota</taxon>
        <taxon>Neoptera</taxon>
        <taxon>Paraneoptera</taxon>
        <taxon>Hemiptera</taxon>
        <taxon>Sternorrhyncha</taxon>
        <taxon>Aphidomorpha</taxon>
        <taxon>Aphidoidea</taxon>
        <taxon>Aphididae</taxon>
        <taxon>Aphidini</taxon>
        <taxon>Aphis</taxon>
        <taxon>Aphis</taxon>
    </lineage>
</organism>
<feature type="non-terminal residue" evidence="2">
    <location>
        <position position="1"/>
    </location>
</feature>